<feature type="compositionally biased region" description="Polar residues" evidence="1">
    <location>
        <begin position="67"/>
        <end position="78"/>
    </location>
</feature>
<feature type="domain" description="Ig-like" evidence="2">
    <location>
        <begin position="53"/>
        <end position="115"/>
    </location>
</feature>
<organism evidence="3 4">
    <name type="scientific">Liparis tanakae</name>
    <name type="common">Tanaka's snailfish</name>
    <dbReference type="NCBI Taxonomy" id="230148"/>
    <lineage>
        <taxon>Eukaryota</taxon>
        <taxon>Metazoa</taxon>
        <taxon>Chordata</taxon>
        <taxon>Craniata</taxon>
        <taxon>Vertebrata</taxon>
        <taxon>Euteleostomi</taxon>
        <taxon>Actinopterygii</taxon>
        <taxon>Neopterygii</taxon>
        <taxon>Teleostei</taxon>
        <taxon>Neoteleostei</taxon>
        <taxon>Acanthomorphata</taxon>
        <taxon>Eupercaria</taxon>
        <taxon>Perciformes</taxon>
        <taxon>Cottioidei</taxon>
        <taxon>Cottales</taxon>
        <taxon>Liparidae</taxon>
        <taxon>Liparis</taxon>
    </lineage>
</organism>
<evidence type="ECO:0000313" key="4">
    <source>
        <dbReference type="Proteomes" id="UP000314294"/>
    </source>
</evidence>
<dbReference type="InterPro" id="IPR007110">
    <property type="entry name" value="Ig-like_dom"/>
</dbReference>
<evidence type="ECO:0000256" key="1">
    <source>
        <dbReference type="SAM" id="MobiDB-lite"/>
    </source>
</evidence>
<feature type="compositionally biased region" description="Polar residues" evidence="1">
    <location>
        <begin position="30"/>
        <end position="44"/>
    </location>
</feature>
<dbReference type="OrthoDB" id="10673847at2759"/>
<dbReference type="AlphaFoldDB" id="A0A4Z2GD11"/>
<evidence type="ECO:0000313" key="3">
    <source>
        <dbReference type="EMBL" id="TNN50542.1"/>
    </source>
</evidence>
<evidence type="ECO:0000259" key="2">
    <source>
        <dbReference type="PROSITE" id="PS50835"/>
    </source>
</evidence>
<dbReference type="EMBL" id="SRLO01000613">
    <property type="protein sequence ID" value="TNN50542.1"/>
    <property type="molecule type" value="Genomic_DNA"/>
</dbReference>
<gene>
    <name evidence="3" type="ORF">EYF80_039244</name>
</gene>
<reference evidence="3 4" key="1">
    <citation type="submission" date="2019-03" db="EMBL/GenBank/DDBJ databases">
        <title>First draft genome of Liparis tanakae, snailfish: a comprehensive survey of snailfish specific genes.</title>
        <authorList>
            <person name="Kim W."/>
            <person name="Song I."/>
            <person name="Jeong J.-H."/>
            <person name="Kim D."/>
            <person name="Kim S."/>
            <person name="Ryu S."/>
            <person name="Song J.Y."/>
            <person name="Lee S.K."/>
        </authorList>
    </citation>
    <scope>NUCLEOTIDE SEQUENCE [LARGE SCALE GENOMIC DNA]</scope>
    <source>
        <tissue evidence="3">Muscle</tissue>
    </source>
</reference>
<protein>
    <recommendedName>
        <fullName evidence="2">Ig-like domain-containing protein</fullName>
    </recommendedName>
</protein>
<feature type="region of interest" description="Disordered" evidence="1">
    <location>
        <begin position="26"/>
        <end position="83"/>
    </location>
</feature>
<proteinExistence type="predicted"/>
<feature type="region of interest" description="Disordered" evidence="1">
    <location>
        <begin position="126"/>
        <end position="170"/>
    </location>
</feature>
<sequence>MDPACHSYCCHLASLPLCSAESSEVRIKSSHSNPLEDTASPQQRPKTDRNKNCQQSDDWPPPRFDWSQHSSLTTGSCRQRQRRAERHDSCAQFMVSNQHAKEYTCSVQAWTASVATEQLPGLSVADRGGVLAPAQPGDTQPQRRLERHGSDWFDSPVDTIQPVQKDVPVT</sequence>
<feature type="compositionally biased region" description="Basic and acidic residues" evidence="1">
    <location>
        <begin position="141"/>
        <end position="151"/>
    </location>
</feature>
<dbReference type="PROSITE" id="PS50835">
    <property type="entry name" value="IG_LIKE"/>
    <property type="match status" value="1"/>
</dbReference>
<comment type="caution">
    <text evidence="3">The sequence shown here is derived from an EMBL/GenBank/DDBJ whole genome shotgun (WGS) entry which is preliminary data.</text>
</comment>
<keyword evidence="4" id="KW-1185">Reference proteome</keyword>
<name>A0A4Z2GD11_9TELE</name>
<dbReference type="Proteomes" id="UP000314294">
    <property type="component" value="Unassembled WGS sequence"/>
</dbReference>
<accession>A0A4Z2GD11</accession>